<evidence type="ECO:0000313" key="1">
    <source>
        <dbReference type="EMBL" id="KAI6783581.1"/>
    </source>
</evidence>
<dbReference type="Proteomes" id="UP001055219">
    <property type="component" value="Unassembled WGS sequence"/>
</dbReference>
<reference evidence="1" key="2">
    <citation type="submission" date="2022-07" db="EMBL/GenBank/DDBJ databases">
        <authorList>
            <person name="Goncalves M.F.M."/>
            <person name="Hilario S."/>
            <person name="Van De Peer Y."/>
            <person name="Esteves A.C."/>
            <person name="Alves A."/>
        </authorList>
    </citation>
    <scope>NUCLEOTIDE SEQUENCE</scope>
    <source>
        <strain evidence="1">MUM 19.33</strain>
    </source>
</reference>
<proteinExistence type="predicted"/>
<dbReference type="GeneID" id="75832093"/>
<protein>
    <recommendedName>
        <fullName evidence="3">Aminoglycoside phosphotransferase domain-containing protein</fullName>
    </recommendedName>
</protein>
<dbReference type="RefSeq" id="XP_051364437.1">
    <property type="nucleotide sequence ID" value="XM_051504047.1"/>
</dbReference>
<keyword evidence="2" id="KW-1185">Reference proteome</keyword>
<dbReference type="EMBL" id="JAGIXG020000007">
    <property type="protein sequence ID" value="KAI6783581.1"/>
    <property type="molecule type" value="Genomic_DNA"/>
</dbReference>
<dbReference type="AlphaFoldDB" id="A0A9P9Y4Z1"/>
<accession>A0A9P9Y4Z1</accession>
<evidence type="ECO:0000313" key="2">
    <source>
        <dbReference type="Proteomes" id="UP001055219"/>
    </source>
</evidence>
<reference evidence="1" key="1">
    <citation type="journal article" date="2021" name="J Fungi (Basel)">
        <title>Genomic and Metabolomic Analyses of the Marine Fungus Emericellopsis cladophorae: Insights into Saltwater Adaptability Mechanisms and Its Biosynthetic Potential.</title>
        <authorList>
            <person name="Goncalves M.F.M."/>
            <person name="Hilario S."/>
            <person name="Van de Peer Y."/>
            <person name="Esteves A.C."/>
            <person name="Alves A."/>
        </authorList>
    </citation>
    <scope>NUCLEOTIDE SEQUENCE</scope>
    <source>
        <strain evidence="1">MUM 19.33</strain>
    </source>
</reference>
<organism evidence="1 2">
    <name type="scientific">Emericellopsis cladophorae</name>
    <dbReference type="NCBI Taxonomy" id="2686198"/>
    <lineage>
        <taxon>Eukaryota</taxon>
        <taxon>Fungi</taxon>
        <taxon>Dikarya</taxon>
        <taxon>Ascomycota</taxon>
        <taxon>Pezizomycotina</taxon>
        <taxon>Sordariomycetes</taxon>
        <taxon>Hypocreomycetidae</taxon>
        <taxon>Hypocreales</taxon>
        <taxon>Bionectriaceae</taxon>
        <taxon>Emericellopsis</taxon>
    </lineage>
</organism>
<evidence type="ECO:0008006" key="3">
    <source>
        <dbReference type="Google" id="ProtNLM"/>
    </source>
</evidence>
<name>A0A9P9Y4Z1_9HYPO</name>
<sequence>MTLRTYFHQLRQLQHPGYFGSIAGGPPLDDMFSVTQGAHEVKISFATEDELTECIIRIRVTETGERMAHKTRYQQHILPTVLRGDSSPVFTHNDFQRKNVMVHSPMGRQSLSTTQ</sequence>
<dbReference type="OrthoDB" id="4177236at2759"/>
<comment type="caution">
    <text evidence="1">The sequence shown here is derived from an EMBL/GenBank/DDBJ whole genome shotgun (WGS) entry which is preliminary data.</text>
</comment>
<gene>
    <name evidence="1" type="ORF">J7T54_005610</name>
</gene>